<evidence type="ECO:0000259" key="5">
    <source>
        <dbReference type="Pfam" id="PF00155"/>
    </source>
</evidence>
<dbReference type="Gene3D" id="3.40.640.10">
    <property type="entry name" value="Type I PLP-dependent aspartate aminotransferase-like (Major domain)"/>
    <property type="match status" value="1"/>
</dbReference>
<dbReference type="InterPro" id="IPR050881">
    <property type="entry name" value="LL-DAP_aminotransferase"/>
</dbReference>
<dbReference type="SUPFAM" id="SSF53383">
    <property type="entry name" value="PLP-dependent transferases"/>
    <property type="match status" value="1"/>
</dbReference>
<dbReference type="PANTHER" id="PTHR42832:SF3">
    <property type="entry name" value="L-GLUTAMINE--4-(METHYLSULFANYL)-2-OXOBUTANOATE AMINOTRANSFERASE"/>
    <property type="match status" value="1"/>
</dbReference>
<dbReference type="Pfam" id="PF00155">
    <property type="entry name" value="Aminotran_1_2"/>
    <property type="match status" value="1"/>
</dbReference>
<evidence type="ECO:0000313" key="6">
    <source>
        <dbReference type="EMBL" id="CAA9516553.1"/>
    </source>
</evidence>
<evidence type="ECO:0000256" key="1">
    <source>
        <dbReference type="ARBA" id="ARBA00001933"/>
    </source>
</evidence>
<dbReference type="EC" id="2.6.1.-" evidence="4"/>
<keyword evidence="3 4" id="KW-0808">Transferase</keyword>
<organism evidence="6">
    <name type="scientific">uncultured Solirubrobacteraceae bacterium</name>
    <dbReference type="NCBI Taxonomy" id="1162706"/>
    <lineage>
        <taxon>Bacteria</taxon>
        <taxon>Bacillati</taxon>
        <taxon>Actinomycetota</taxon>
        <taxon>Thermoleophilia</taxon>
        <taxon>Solirubrobacterales</taxon>
        <taxon>Solirubrobacteraceae</taxon>
        <taxon>environmental samples</taxon>
    </lineage>
</organism>
<dbReference type="CDD" id="cd00609">
    <property type="entry name" value="AAT_like"/>
    <property type="match status" value="1"/>
</dbReference>
<feature type="domain" description="Aminotransferase class I/classII large" evidence="5">
    <location>
        <begin position="34"/>
        <end position="375"/>
    </location>
</feature>
<gene>
    <name evidence="6" type="ORF">AVDCRST_MAG53-3114</name>
</gene>
<dbReference type="InterPro" id="IPR004839">
    <property type="entry name" value="Aminotransferase_I/II_large"/>
</dbReference>
<dbReference type="PROSITE" id="PS00105">
    <property type="entry name" value="AA_TRANSFER_CLASS_1"/>
    <property type="match status" value="1"/>
</dbReference>
<proteinExistence type="inferred from homology"/>
<evidence type="ECO:0000256" key="3">
    <source>
        <dbReference type="ARBA" id="ARBA00022679"/>
    </source>
</evidence>
<dbReference type="InterPro" id="IPR015424">
    <property type="entry name" value="PyrdxlP-dep_Trfase"/>
</dbReference>
<dbReference type="InterPro" id="IPR015421">
    <property type="entry name" value="PyrdxlP-dep_Trfase_major"/>
</dbReference>
<name>A0A6J4T8X9_9ACTN</name>
<evidence type="ECO:0000256" key="4">
    <source>
        <dbReference type="RuleBase" id="RU000481"/>
    </source>
</evidence>
<comment type="cofactor">
    <cofactor evidence="1 4">
        <name>pyridoxal 5'-phosphate</name>
        <dbReference type="ChEBI" id="CHEBI:597326"/>
    </cofactor>
</comment>
<keyword evidence="2 4" id="KW-0032">Aminotransferase</keyword>
<dbReference type="EMBL" id="CADCVR010000094">
    <property type="protein sequence ID" value="CAA9516553.1"/>
    <property type="molecule type" value="Genomic_DNA"/>
</dbReference>
<protein>
    <recommendedName>
        <fullName evidence="4">Aminotransferase</fullName>
        <ecNumber evidence="4">2.6.1.-</ecNumber>
    </recommendedName>
</protein>
<reference evidence="6" key="1">
    <citation type="submission" date="2020-02" db="EMBL/GenBank/DDBJ databases">
        <authorList>
            <person name="Meier V. D."/>
        </authorList>
    </citation>
    <scope>NUCLEOTIDE SEQUENCE</scope>
    <source>
        <strain evidence="6">AVDCRST_MAG53</strain>
    </source>
</reference>
<accession>A0A6J4T8X9</accession>
<dbReference type="GO" id="GO:0008483">
    <property type="term" value="F:transaminase activity"/>
    <property type="evidence" value="ECO:0007669"/>
    <property type="project" value="UniProtKB-KW"/>
</dbReference>
<dbReference type="AlphaFoldDB" id="A0A6J4T8X9"/>
<dbReference type="PANTHER" id="PTHR42832">
    <property type="entry name" value="AMINO ACID AMINOTRANSFERASE"/>
    <property type="match status" value="1"/>
</dbReference>
<dbReference type="InterPro" id="IPR004838">
    <property type="entry name" value="NHTrfase_class1_PyrdxlP-BS"/>
</dbReference>
<sequence>MAHRPPPLLTQLPQQFFTEVLAAAAQARALPGPPVIDLGRGNPDLPPPAHAIAALHEAASGAAAHGYPPFQGTPALREALAARYREDHGVTLDPETEVAVVPGTKTGIMLAVLATVAAGETVLLPDPGYPDYRSAVALAGAREAALPLLADAGWQPDFDAAPDAALTVLNYPSNPCAVCAADGTLEAAVERVAARGGWLLNDFAYGFLAFDGRRARSLLAVPGAREVGVELWSASKVYGMAGWRIGFLVGNPELVGRVRTLVDHTTAGVFGAVQEGLRAALSSDQRDVAERVATYASRRERVVTALRAAGTQIAAPEGSFFAWWRPPIGLTAERLLAEQRLSVAPGEGFGARGAGWLRLSLSLPDAELDAGVERLIAAL</sequence>
<evidence type="ECO:0000256" key="2">
    <source>
        <dbReference type="ARBA" id="ARBA00022576"/>
    </source>
</evidence>
<dbReference type="GO" id="GO:0030170">
    <property type="term" value="F:pyridoxal phosphate binding"/>
    <property type="evidence" value="ECO:0007669"/>
    <property type="project" value="InterPro"/>
</dbReference>
<comment type="similarity">
    <text evidence="4">Belongs to the class-I pyridoxal-phosphate-dependent aminotransferase family.</text>
</comment>